<dbReference type="VEuPathDB" id="CryptoDB:Vbra_4142"/>
<evidence type="ECO:0000256" key="4">
    <source>
        <dbReference type="RuleBase" id="RU000304"/>
    </source>
</evidence>
<evidence type="ECO:0000256" key="3">
    <source>
        <dbReference type="PROSITE-ProRule" id="PRU10141"/>
    </source>
</evidence>
<organism evidence="6 7">
    <name type="scientific">Vitrella brassicaformis (strain CCMP3155)</name>
    <dbReference type="NCBI Taxonomy" id="1169540"/>
    <lineage>
        <taxon>Eukaryota</taxon>
        <taxon>Sar</taxon>
        <taxon>Alveolata</taxon>
        <taxon>Colpodellida</taxon>
        <taxon>Vitrellaceae</taxon>
        <taxon>Vitrella</taxon>
    </lineage>
</organism>
<feature type="binding site" evidence="3">
    <location>
        <position position="42"/>
    </location>
    <ligand>
        <name>ATP</name>
        <dbReference type="ChEBI" id="CHEBI:30616"/>
    </ligand>
</feature>
<keyword evidence="2 3" id="KW-0067">ATP-binding</keyword>
<dbReference type="GO" id="GO:0004674">
    <property type="term" value="F:protein serine/threonine kinase activity"/>
    <property type="evidence" value="ECO:0007669"/>
    <property type="project" value="UniProtKB-KW"/>
</dbReference>
<dbReference type="InterPro" id="IPR008271">
    <property type="entry name" value="Ser/Thr_kinase_AS"/>
</dbReference>
<dbReference type="EMBL" id="CDMY01000374">
    <property type="protein sequence ID" value="CEM06993.1"/>
    <property type="molecule type" value="Genomic_DNA"/>
</dbReference>
<evidence type="ECO:0000313" key="6">
    <source>
        <dbReference type="EMBL" id="CEM06993.1"/>
    </source>
</evidence>
<dbReference type="PROSITE" id="PS50011">
    <property type="entry name" value="PROTEIN_KINASE_DOM"/>
    <property type="match status" value="1"/>
</dbReference>
<dbReference type="SMART" id="SM00220">
    <property type="entry name" value="S_TKc"/>
    <property type="match status" value="1"/>
</dbReference>
<dbReference type="InterPro" id="IPR017441">
    <property type="entry name" value="Protein_kinase_ATP_BS"/>
</dbReference>
<evidence type="ECO:0000256" key="2">
    <source>
        <dbReference type="ARBA" id="ARBA00022840"/>
    </source>
</evidence>
<dbReference type="Gene3D" id="1.10.510.10">
    <property type="entry name" value="Transferase(Phosphotransferase) domain 1"/>
    <property type="match status" value="1"/>
</dbReference>
<comment type="similarity">
    <text evidence="4">Belongs to the protein kinase superfamily.</text>
</comment>
<dbReference type="OMA" id="ILHIARG"/>
<dbReference type="OrthoDB" id="339325at2759"/>
<evidence type="ECO:0000256" key="1">
    <source>
        <dbReference type="ARBA" id="ARBA00022741"/>
    </source>
</evidence>
<dbReference type="Pfam" id="PF00069">
    <property type="entry name" value="Pkinase"/>
    <property type="match status" value="1"/>
</dbReference>
<dbReference type="PhylomeDB" id="A0A0G4F581"/>
<feature type="domain" description="Protein kinase" evidence="5">
    <location>
        <begin position="15"/>
        <end position="236"/>
    </location>
</feature>
<gene>
    <name evidence="6" type="ORF">Vbra_4142</name>
</gene>
<dbReference type="PANTHER" id="PTHR44329">
    <property type="entry name" value="SERINE/THREONINE-PROTEIN KINASE TNNI3K-RELATED"/>
    <property type="match status" value="1"/>
</dbReference>
<dbReference type="PANTHER" id="PTHR44329:SF261">
    <property type="entry name" value="ZINC FINGER CONTAINING PROTEIN KINASE-RELATED"/>
    <property type="match status" value="1"/>
</dbReference>
<dbReference type="GO" id="GO:0005524">
    <property type="term" value="F:ATP binding"/>
    <property type="evidence" value="ECO:0007669"/>
    <property type="project" value="UniProtKB-UniRule"/>
</dbReference>
<evidence type="ECO:0000259" key="5">
    <source>
        <dbReference type="PROSITE" id="PS50011"/>
    </source>
</evidence>
<dbReference type="InterPro" id="IPR051681">
    <property type="entry name" value="Ser/Thr_Kinases-Pseudokinases"/>
</dbReference>
<keyword evidence="4" id="KW-0808">Transferase</keyword>
<dbReference type="InParanoid" id="A0A0G4F581"/>
<keyword evidence="4" id="KW-0418">Kinase</keyword>
<name>A0A0G4F581_VITBC</name>
<dbReference type="InterPro" id="IPR000719">
    <property type="entry name" value="Prot_kinase_dom"/>
</dbReference>
<protein>
    <recommendedName>
        <fullName evidence="5">Protein kinase domain-containing protein</fullName>
    </recommendedName>
</protein>
<sequence>MAATSRLVIRARDLTVEDKRLGSGGFGVVLRGVWRGQPVAVKVTNMEKLREETRETGQEVDDDELMAGAMEDALIEAEPMLSLRHPNIVRLLGVCADKKHGLMIVTELCEGGSLASYLAKNGPPPPDVRDRFVREICEGVQYLHDHGILHRDLKPGNILLAEYLVIKISDFGMTRNVQVTSSSSAGGIKGTVNYMSPEALDPDNLGSPLWRRTYGRLDASLRSCVAVGLLSEAEVP</sequence>
<accession>A0A0G4F581</accession>
<reference evidence="6 7" key="1">
    <citation type="submission" date="2014-11" db="EMBL/GenBank/DDBJ databases">
        <authorList>
            <person name="Zhu J."/>
            <person name="Qi W."/>
            <person name="Song R."/>
        </authorList>
    </citation>
    <scope>NUCLEOTIDE SEQUENCE [LARGE SCALE GENOMIC DNA]</scope>
</reference>
<keyword evidence="4" id="KW-0723">Serine/threonine-protein kinase</keyword>
<dbReference type="SUPFAM" id="SSF56112">
    <property type="entry name" value="Protein kinase-like (PK-like)"/>
    <property type="match status" value="1"/>
</dbReference>
<evidence type="ECO:0000313" key="7">
    <source>
        <dbReference type="Proteomes" id="UP000041254"/>
    </source>
</evidence>
<dbReference type="PROSITE" id="PS00107">
    <property type="entry name" value="PROTEIN_KINASE_ATP"/>
    <property type="match status" value="1"/>
</dbReference>
<dbReference type="STRING" id="1169540.A0A0G4F581"/>
<dbReference type="PROSITE" id="PS00108">
    <property type="entry name" value="PROTEIN_KINASE_ST"/>
    <property type="match status" value="1"/>
</dbReference>
<dbReference type="InterPro" id="IPR011009">
    <property type="entry name" value="Kinase-like_dom_sf"/>
</dbReference>
<keyword evidence="1 3" id="KW-0547">Nucleotide-binding</keyword>
<dbReference type="AlphaFoldDB" id="A0A0G4F581"/>
<dbReference type="Proteomes" id="UP000041254">
    <property type="component" value="Unassembled WGS sequence"/>
</dbReference>
<proteinExistence type="inferred from homology"/>
<keyword evidence="7" id="KW-1185">Reference proteome</keyword>